<dbReference type="EC" id="5.6.2.4" evidence="9"/>
<evidence type="ECO:0000256" key="11">
    <source>
        <dbReference type="SAM" id="MobiDB-lite"/>
    </source>
</evidence>
<feature type="coiled-coil region" evidence="10">
    <location>
        <begin position="7"/>
        <end position="34"/>
    </location>
</feature>
<dbReference type="GO" id="GO:0000724">
    <property type="term" value="P:double-strand break repair via homologous recombination"/>
    <property type="evidence" value="ECO:0007669"/>
    <property type="project" value="TreeGrafter"/>
</dbReference>
<keyword evidence="5" id="KW-0067">ATP-binding</keyword>
<keyword evidence="15" id="KW-1185">Reference proteome</keyword>
<dbReference type="AlphaFoldDB" id="A0A4P9ZT69"/>
<evidence type="ECO:0000259" key="12">
    <source>
        <dbReference type="PROSITE" id="PS51192"/>
    </source>
</evidence>
<keyword evidence="4" id="KW-0347">Helicase</keyword>
<dbReference type="FunFam" id="3.40.50.300:FF:001544">
    <property type="entry name" value="ATP-dependent DNA helicase"/>
    <property type="match status" value="1"/>
</dbReference>
<evidence type="ECO:0000256" key="4">
    <source>
        <dbReference type="ARBA" id="ARBA00022806"/>
    </source>
</evidence>
<gene>
    <name evidence="14" type="ORF">BJ085DRAFT_21545</name>
</gene>
<dbReference type="CDD" id="cd18794">
    <property type="entry name" value="SF2_C_RecQ"/>
    <property type="match status" value="1"/>
</dbReference>
<dbReference type="InterPro" id="IPR027417">
    <property type="entry name" value="P-loop_NTPase"/>
</dbReference>
<organism evidence="14 15">
    <name type="scientific">Dimargaris cristalligena</name>
    <dbReference type="NCBI Taxonomy" id="215637"/>
    <lineage>
        <taxon>Eukaryota</taxon>
        <taxon>Fungi</taxon>
        <taxon>Fungi incertae sedis</taxon>
        <taxon>Zoopagomycota</taxon>
        <taxon>Kickxellomycotina</taxon>
        <taxon>Dimargaritomycetes</taxon>
        <taxon>Dimargaritales</taxon>
        <taxon>Dimargaritaceae</taxon>
        <taxon>Dimargaris</taxon>
    </lineage>
</organism>
<proteinExistence type="inferred from homology"/>
<dbReference type="GO" id="GO:0005694">
    <property type="term" value="C:chromosome"/>
    <property type="evidence" value="ECO:0007669"/>
    <property type="project" value="TreeGrafter"/>
</dbReference>
<sequence>MDPVQRLQELEVRLATIDQRIRELNEERSFLLAEKANCEAFLEEENEEKTATHSSSAAPTDPMARYFQPDGFAWSNQLREAAARVWGLPEFRPLQLPVMNAALDGRDVFVIMPTGGGKSLCYQLPALLTPGVTLVISPLIALIQDQVYGLREVGVKVGMLTGSTPKEEIKEQPKNSDPRGRGGSTTSADQENDPIRLVYVTPEKIAKSKRFMSLLEKLYNAGQLARIVVDECHCCSQFGHDFRPDYKKLGILRTVFPRTPIMALTATCPVTVLNSVVSILQWQETSVGQPTGSATGTLLFSSPLYRPNLAYRVIEKAGSQSEQVQQIADWITTHHPRQSGIIYCLSRKEAESFAQEVASASAGRIQTGVYHAELDDAYKVKVHHLWRTGKLEVVIATIAFGMGINNPHVRFVIHHSLSKSIEGYYQESGRAGRDGQPADCVLFYRSADASRLTTWNVADQDGLENAHSMIRYAEDPRTCRKLLFEDYF</sequence>
<dbReference type="PANTHER" id="PTHR13710:SF105">
    <property type="entry name" value="ATP-DEPENDENT DNA HELICASE Q1"/>
    <property type="match status" value="1"/>
</dbReference>
<dbReference type="NCBIfam" id="TIGR00614">
    <property type="entry name" value="recQ_fam"/>
    <property type="match status" value="1"/>
</dbReference>
<dbReference type="GO" id="GO:0009378">
    <property type="term" value="F:four-way junction helicase activity"/>
    <property type="evidence" value="ECO:0007669"/>
    <property type="project" value="TreeGrafter"/>
</dbReference>
<dbReference type="InterPro" id="IPR014001">
    <property type="entry name" value="Helicase_ATP-bd"/>
</dbReference>
<dbReference type="Pfam" id="PF00270">
    <property type="entry name" value="DEAD"/>
    <property type="match status" value="1"/>
</dbReference>
<evidence type="ECO:0000256" key="9">
    <source>
        <dbReference type="ARBA" id="ARBA00034808"/>
    </source>
</evidence>
<protein>
    <recommendedName>
        <fullName evidence="9">DNA 3'-5' helicase</fullName>
        <ecNumber evidence="9">5.6.2.4</ecNumber>
    </recommendedName>
</protein>
<dbReference type="EMBL" id="ML002615">
    <property type="protein sequence ID" value="RKP36667.1"/>
    <property type="molecule type" value="Genomic_DNA"/>
</dbReference>
<dbReference type="Pfam" id="PF00271">
    <property type="entry name" value="Helicase_C"/>
    <property type="match status" value="1"/>
</dbReference>
<dbReference type="InterPro" id="IPR011545">
    <property type="entry name" value="DEAD/DEAH_box_helicase_dom"/>
</dbReference>
<dbReference type="SUPFAM" id="SSF52540">
    <property type="entry name" value="P-loop containing nucleoside triphosphate hydrolases"/>
    <property type="match status" value="1"/>
</dbReference>
<keyword evidence="7" id="KW-0413">Isomerase</keyword>
<dbReference type="GO" id="GO:0016787">
    <property type="term" value="F:hydrolase activity"/>
    <property type="evidence" value="ECO:0007669"/>
    <property type="project" value="UniProtKB-KW"/>
</dbReference>
<reference evidence="15" key="1">
    <citation type="journal article" date="2018" name="Nat. Microbiol.">
        <title>Leveraging single-cell genomics to expand the fungal tree of life.</title>
        <authorList>
            <person name="Ahrendt S.R."/>
            <person name="Quandt C.A."/>
            <person name="Ciobanu D."/>
            <person name="Clum A."/>
            <person name="Salamov A."/>
            <person name="Andreopoulos B."/>
            <person name="Cheng J.F."/>
            <person name="Woyke T."/>
            <person name="Pelin A."/>
            <person name="Henrissat B."/>
            <person name="Reynolds N.K."/>
            <person name="Benny G.L."/>
            <person name="Smith M.E."/>
            <person name="James T.Y."/>
            <person name="Grigoriev I.V."/>
        </authorList>
    </citation>
    <scope>NUCLEOTIDE SEQUENCE [LARGE SCALE GENOMIC DNA]</scope>
    <source>
        <strain evidence="15">RSA 468</strain>
    </source>
</reference>
<feature type="domain" description="Helicase C-terminal" evidence="13">
    <location>
        <begin position="323"/>
        <end position="474"/>
    </location>
</feature>
<keyword evidence="6" id="KW-0238">DNA-binding</keyword>
<dbReference type="InterPro" id="IPR004589">
    <property type="entry name" value="DNA_helicase_ATP-dep_RecQ"/>
</dbReference>
<dbReference type="GO" id="GO:0005737">
    <property type="term" value="C:cytoplasm"/>
    <property type="evidence" value="ECO:0007669"/>
    <property type="project" value="TreeGrafter"/>
</dbReference>
<dbReference type="Proteomes" id="UP000268162">
    <property type="component" value="Unassembled WGS sequence"/>
</dbReference>
<dbReference type="PROSITE" id="PS51194">
    <property type="entry name" value="HELICASE_CTER"/>
    <property type="match status" value="1"/>
</dbReference>
<dbReference type="SMART" id="SM00490">
    <property type="entry name" value="HELICc"/>
    <property type="match status" value="1"/>
</dbReference>
<dbReference type="STRING" id="215637.A0A4P9ZT69"/>
<dbReference type="SMART" id="SM00487">
    <property type="entry name" value="DEXDc"/>
    <property type="match status" value="1"/>
</dbReference>
<keyword evidence="2" id="KW-0547">Nucleotide-binding</keyword>
<feature type="domain" description="Helicase ATP-binding" evidence="12">
    <location>
        <begin position="99"/>
        <end position="286"/>
    </location>
</feature>
<evidence type="ECO:0000313" key="15">
    <source>
        <dbReference type="Proteomes" id="UP000268162"/>
    </source>
</evidence>
<dbReference type="PANTHER" id="PTHR13710">
    <property type="entry name" value="DNA HELICASE RECQ FAMILY MEMBER"/>
    <property type="match status" value="1"/>
</dbReference>
<evidence type="ECO:0000256" key="8">
    <source>
        <dbReference type="ARBA" id="ARBA00034617"/>
    </source>
</evidence>
<feature type="non-terminal residue" evidence="14">
    <location>
        <position position="488"/>
    </location>
</feature>
<keyword evidence="3 14" id="KW-0378">Hydrolase</keyword>
<evidence type="ECO:0000256" key="3">
    <source>
        <dbReference type="ARBA" id="ARBA00022801"/>
    </source>
</evidence>
<dbReference type="GO" id="GO:0003677">
    <property type="term" value="F:DNA binding"/>
    <property type="evidence" value="ECO:0007669"/>
    <property type="project" value="UniProtKB-KW"/>
</dbReference>
<comment type="similarity">
    <text evidence="1">Belongs to the helicase family. RecQ subfamily.</text>
</comment>
<feature type="region of interest" description="Disordered" evidence="11">
    <location>
        <begin position="164"/>
        <end position="193"/>
    </location>
</feature>
<dbReference type="GO" id="GO:0005524">
    <property type="term" value="F:ATP binding"/>
    <property type="evidence" value="ECO:0007669"/>
    <property type="project" value="UniProtKB-KW"/>
</dbReference>
<evidence type="ECO:0000256" key="6">
    <source>
        <dbReference type="ARBA" id="ARBA00023125"/>
    </source>
</evidence>
<evidence type="ECO:0000313" key="14">
    <source>
        <dbReference type="EMBL" id="RKP36667.1"/>
    </source>
</evidence>
<evidence type="ECO:0000256" key="5">
    <source>
        <dbReference type="ARBA" id="ARBA00022840"/>
    </source>
</evidence>
<dbReference type="InterPro" id="IPR001650">
    <property type="entry name" value="Helicase_C-like"/>
</dbReference>
<evidence type="ECO:0000256" key="2">
    <source>
        <dbReference type="ARBA" id="ARBA00022741"/>
    </source>
</evidence>
<feature type="compositionally biased region" description="Basic and acidic residues" evidence="11">
    <location>
        <begin position="165"/>
        <end position="180"/>
    </location>
</feature>
<evidence type="ECO:0000259" key="13">
    <source>
        <dbReference type="PROSITE" id="PS51194"/>
    </source>
</evidence>
<dbReference type="Gene3D" id="3.40.50.300">
    <property type="entry name" value="P-loop containing nucleotide triphosphate hydrolases"/>
    <property type="match status" value="2"/>
</dbReference>
<evidence type="ECO:0000256" key="10">
    <source>
        <dbReference type="SAM" id="Coils"/>
    </source>
</evidence>
<evidence type="ECO:0000256" key="7">
    <source>
        <dbReference type="ARBA" id="ARBA00023235"/>
    </source>
</evidence>
<name>A0A4P9ZT69_9FUNG</name>
<comment type="catalytic activity">
    <reaction evidence="8">
        <text>Couples ATP hydrolysis with the unwinding of duplex DNA by translocating in the 3'-5' direction.</text>
        <dbReference type="EC" id="5.6.2.4"/>
    </reaction>
</comment>
<dbReference type="PROSITE" id="PS51192">
    <property type="entry name" value="HELICASE_ATP_BIND_1"/>
    <property type="match status" value="1"/>
</dbReference>
<keyword evidence="10" id="KW-0175">Coiled coil</keyword>
<dbReference type="GO" id="GO:0043138">
    <property type="term" value="F:3'-5' DNA helicase activity"/>
    <property type="evidence" value="ECO:0007669"/>
    <property type="project" value="UniProtKB-EC"/>
</dbReference>
<evidence type="ECO:0000256" key="1">
    <source>
        <dbReference type="ARBA" id="ARBA00005446"/>
    </source>
</evidence>
<accession>A0A4P9ZT69</accession>